<keyword evidence="4" id="KW-1185">Reference proteome</keyword>
<evidence type="ECO:0000313" key="4">
    <source>
        <dbReference type="Proteomes" id="UP000471521"/>
    </source>
</evidence>
<feature type="transmembrane region" description="Helical" evidence="2">
    <location>
        <begin position="148"/>
        <end position="168"/>
    </location>
</feature>
<organism evidence="3 4">
    <name type="scientific">Halobacterium bonnevillei</name>
    <dbReference type="NCBI Taxonomy" id="2692200"/>
    <lineage>
        <taxon>Archaea</taxon>
        <taxon>Methanobacteriati</taxon>
        <taxon>Methanobacteriota</taxon>
        <taxon>Stenosarchaea group</taxon>
        <taxon>Halobacteria</taxon>
        <taxon>Halobacteriales</taxon>
        <taxon>Halobacteriaceae</taxon>
        <taxon>Halobacterium</taxon>
    </lineage>
</organism>
<evidence type="ECO:0000256" key="2">
    <source>
        <dbReference type="SAM" id="Phobius"/>
    </source>
</evidence>
<evidence type="ECO:0000256" key="1">
    <source>
        <dbReference type="SAM" id="MobiDB-lite"/>
    </source>
</evidence>
<dbReference type="RefSeq" id="WP_159527635.1">
    <property type="nucleotide sequence ID" value="NZ_WUUU01000232.1"/>
</dbReference>
<feature type="region of interest" description="Disordered" evidence="1">
    <location>
        <begin position="35"/>
        <end position="68"/>
    </location>
</feature>
<dbReference type="OrthoDB" id="214638at2157"/>
<protein>
    <submittedName>
        <fullName evidence="3">Uncharacterized protein</fullName>
    </submittedName>
</protein>
<evidence type="ECO:0000313" key="3">
    <source>
        <dbReference type="EMBL" id="MXR22271.1"/>
    </source>
</evidence>
<dbReference type="Proteomes" id="UP000471521">
    <property type="component" value="Unassembled WGS sequence"/>
</dbReference>
<keyword evidence="2" id="KW-0472">Membrane</keyword>
<accession>A0A6B0SRU0</accession>
<dbReference type="EMBL" id="WUUU01000232">
    <property type="protein sequence ID" value="MXR22271.1"/>
    <property type="molecule type" value="Genomic_DNA"/>
</dbReference>
<keyword evidence="2" id="KW-0812">Transmembrane</keyword>
<proteinExistence type="predicted"/>
<keyword evidence="2" id="KW-1133">Transmembrane helix</keyword>
<sequence length="218" mass="22136">MRGTPEDPRCPECGGKIGQTATFCMHCSADLTEERNAHDADDDGVWDQAEAGQPSPQPTATSDSPGSRLDVRDAIDFETLLAPDGLVDDSLTVVVGIAGGLVVGAIGTFVLAMITGSGWALAAGVLAWLAATAVLARQRTVQGAIAYTGYAVAAVLLLVPFVALSPAVSVDGGIGERGGLFLAFLVFVAVPAAVAAGLGWIAAQFRPEPGTGSTQEAE</sequence>
<gene>
    <name evidence="3" type="ORF">GRX66_17355</name>
</gene>
<feature type="transmembrane region" description="Helical" evidence="2">
    <location>
        <begin position="91"/>
        <end position="112"/>
    </location>
</feature>
<reference evidence="3 4" key="1">
    <citation type="submission" date="2019-12" db="EMBL/GenBank/DDBJ databases">
        <title>Isolation and characterization of three novel carbon monoxide-oxidizing members of Halobacteria from salione crusts and soils.</title>
        <authorList>
            <person name="Myers M.R."/>
            <person name="King G.M."/>
        </authorList>
    </citation>
    <scope>NUCLEOTIDE SEQUENCE [LARGE SCALE GENOMIC DNA]</scope>
    <source>
        <strain evidence="3 4">PCN9</strain>
    </source>
</reference>
<feature type="transmembrane region" description="Helical" evidence="2">
    <location>
        <begin position="118"/>
        <end position="136"/>
    </location>
</feature>
<name>A0A6B0SRU0_9EURY</name>
<feature type="transmembrane region" description="Helical" evidence="2">
    <location>
        <begin position="180"/>
        <end position="203"/>
    </location>
</feature>
<dbReference type="AlphaFoldDB" id="A0A6B0SRU0"/>
<comment type="caution">
    <text evidence="3">The sequence shown here is derived from an EMBL/GenBank/DDBJ whole genome shotgun (WGS) entry which is preliminary data.</text>
</comment>